<accession>A0A9N7ULV4</accession>
<reference evidence="1" key="1">
    <citation type="submission" date="2020-03" db="EMBL/GenBank/DDBJ databases">
        <authorList>
            <person name="Weist P."/>
        </authorList>
    </citation>
    <scope>NUCLEOTIDE SEQUENCE</scope>
</reference>
<dbReference type="EMBL" id="CADEAL010001480">
    <property type="protein sequence ID" value="CAB1432832.1"/>
    <property type="molecule type" value="Genomic_DNA"/>
</dbReference>
<sequence>MTICLTTSIRPSGTSETQAGLRSGLCELLCSFALVGINAEPCPRHTRADQSLELGVSLMECTGQCARDITASLGRTDTRPQMSAFFSSPGFNGIASLSPCPSLLQC</sequence>
<dbReference type="Proteomes" id="UP001153269">
    <property type="component" value="Unassembled WGS sequence"/>
</dbReference>
<gene>
    <name evidence="1" type="ORF">PLEPLA_LOCUS20919</name>
</gene>
<evidence type="ECO:0000313" key="1">
    <source>
        <dbReference type="EMBL" id="CAB1432832.1"/>
    </source>
</evidence>
<evidence type="ECO:0000313" key="2">
    <source>
        <dbReference type="Proteomes" id="UP001153269"/>
    </source>
</evidence>
<organism evidence="1 2">
    <name type="scientific">Pleuronectes platessa</name>
    <name type="common">European plaice</name>
    <dbReference type="NCBI Taxonomy" id="8262"/>
    <lineage>
        <taxon>Eukaryota</taxon>
        <taxon>Metazoa</taxon>
        <taxon>Chordata</taxon>
        <taxon>Craniata</taxon>
        <taxon>Vertebrata</taxon>
        <taxon>Euteleostomi</taxon>
        <taxon>Actinopterygii</taxon>
        <taxon>Neopterygii</taxon>
        <taxon>Teleostei</taxon>
        <taxon>Neoteleostei</taxon>
        <taxon>Acanthomorphata</taxon>
        <taxon>Carangaria</taxon>
        <taxon>Pleuronectiformes</taxon>
        <taxon>Pleuronectoidei</taxon>
        <taxon>Pleuronectidae</taxon>
        <taxon>Pleuronectes</taxon>
    </lineage>
</organism>
<dbReference type="AlphaFoldDB" id="A0A9N7ULV4"/>
<keyword evidence="2" id="KW-1185">Reference proteome</keyword>
<protein>
    <submittedName>
        <fullName evidence="1">Uncharacterized protein</fullName>
    </submittedName>
</protein>
<comment type="caution">
    <text evidence="1">The sequence shown here is derived from an EMBL/GenBank/DDBJ whole genome shotgun (WGS) entry which is preliminary data.</text>
</comment>
<name>A0A9N7ULV4_PLEPL</name>
<proteinExistence type="predicted"/>